<evidence type="ECO:0000313" key="2">
    <source>
        <dbReference type="Proteomes" id="UP001143910"/>
    </source>
</evidence>
<accession>A0ACC1N0B0</accession>
<gene>
    <name evidence="1" type="ORF">NQ176_g7280</name>
</gene>
<keyword evidence="2" id="KW-1185">Reference proteome</keyword>
<proteinExistence type="predicted"/>
<sequence>MSDANPLRTVAAISLFTEDLAASKDFYTRVFEAKVLFEDPESCSVRFNNTIINLLLVSVVDVDKHPLVWPLQIRLAVEDAAETAIDIFESYQVRLVWVFLCVAHFLSFTLGLTAILPCLFIYGAIVSLIYVAARRGSAGLIGKVLSWANL</sequence>
<evidence type="ECO:0000313" key="1">
    <source>
        <dbReference type="EMBL" id="KAJ2972218.1"/>
    </source>
</evidence>
<organism evidence="1 2">
    <name type="scientific">Zarea fungicola</name>
    <dbReference type="NCBI Taxonomy" id="93591"/>
    <lineage>
        <taxon>Eukaryota</taxon>
        <taxon>Fungi</taxon>
        <taxon>Dikarya</taxon>
        <taxon>Ascomycota</taxon>
        <taxon>Pezizomycotina</taxon>
        <taxon>Sordariomycetes</taxon>
        <taxon>Hypocreomycetidae</taxon>
        <taxon>Hypocreales</taxon>
        <taxon>Cordycipitaceae</taxon>
        <taxon>Zarea</taxon>
    </lineage>
</organism>
<name>A0ACC1N0B0_9HYPO</name>
<dbReference type="Proteomes" id="UP001143910">
    <property type="component" value="Unassembled WGS sequence"/>
</dbReference>
<dbReference type="EMBL" id="JANJQO010001192">
    <property type="protein sequence ID" value="KAJ2972218.1"/>
    <property type="molecule type" value="Genomic_DNA"/>
</dbReference>
<reference evidence="1" key="1">
    <citation type="submission" date="2022-08" db="EMBL/GenBank/DDBJ databases">
        <title>Genome Sequence of Lecanicillium fungicola.</title>
        <authorList>
            <person name="Buettner E."/>
        </authorList>
    </citation>
    <scope>NUCLEOTIDE SEQUENCE</scope>
    <source>
        <strain evidence="1">Babe33</strain>
    </source>
</reference>
<protein>
    <submittedName>
        <fullName evidence="1">Uncharacterized protein</fullName>
    </submittedName>
</protein>
<comment type="caution">
    <text evidence="1">The sequence shown here is derived from an EMBL/GenBank/DDBJ whole genome shotgun (WGS) entry which is preliminary data.</text>
</comment>